<sequence length="103" mass="10849">MSAMRARIFCRSIMQPPQWMASLKRPSEPSSTSGYSRPNACSSTMPSPAAAASFCGICVWGTVVGVGGWEAGAQQTGFAFEHVQSMTRSLVAAARLCGICIAE</sequence>
<organism evidence="2">
    <name type="scientific">Chlamydomonas euryale</name>
    <dbReference type="NCBI Taxonomy" id="1486919"/>
    <lineage>
        <taxon>Eukaryota</taxon>
        <taxon>Viridiplantae</taxon>
        <taxon>Chlorophyta</taxon>
        <taxon>core chlorophytes</taxon>
        <taxon>Chlorophyceae</taxon>
        <taxon>CS clade</taxon>
        <taxon>Chlamydomonadales</taxon>
        <taxon>Chlamydomonadaceae</taxon>
        <taxon>Chlamydomonas</taxon>
    </lineage>
</organism>
<dbReference type="EMBL" id="HBEC01022050">
    <property type="protein sequence ID" value="CAD8290111.1"/>
    <property type="molecule type" value="Transcribed_RNA"/>
</dbReference>
<name>A0A7R9VAZ5_9CHLO</name>
<dbReference type="AlphaFoldDB" id="A0A7R9VAZ5"/>
<evidence type="ECO:0000313" key="2">
    <source>
        <dbReference type="EMBL" id="CAD8290111.1"/>
    </source>
</evidence>
<gene>
    <name evidence="2" type="ORF">CEUR00632_LOCUS10150</name>
</gene>
<evidence type="ECO:0000256" key="1">
    <source>
        <dbReference type="SAM" id="MobiDB-lite"/>
    </source>
</evidence>
<accession>A0A7R9VAZ5</accession>
<feature type="region of interest" description="Disordered" evidence="1">
    <location>
        <begin position="21"/>
        <end position="42"/>
    </location>
</feature>
<reference evidence="2" key="1">
    <citation type="submission" date="2021-01" db="EMBL/GenBank/DDBJ databases">
        <authorList>
            <person name="Corre E."/>
            <person name="Pelletier E."/>
            <person name="Niang G."/>
            <person name="Scheremetjew M."/>
            <person name="Finn R."/>
            <person name="Kale V."/>
            <person name="Holt S."/>
            <person name="Cochrane G."/>
            <person name="Meng A."/>
            <person name="Brown T."/>
            <person name="Cohen L."/>
        </authorList>
    </citation>
    <scope>NUCLEOTIDE SEQUENCE</scope>
    <source>
        <strain evidence="2">CCMP219</strain>
    </source>
</reference>
<protein>
    <submittedName>
        <fullName evidence="2">Uncharacterized protein</fullName>
    </submittedName>
</protein>
<proteinExistence type="predicted"/>